<dbReference type="PANTHER" id="PTHR47506:SF7">
    <property type="entry name" value="TRANSCRIPTIONAL REGULATORY PROTEIN"/>
    <property type="match status" value="1"/>
</dbReference>
<accession>A0A150WQ82</accession>
<dbReference type="SUPFAM" id="SSF48498">
    <property type="entry name" value="Tetracyclin repressor-like, C-terminal domain"/>
    <property type="match status" value="1"/>
</dbReference>
<sequence>MKTKKGEKEKLRRVILENAISYFKKNGRSGSASEDLMKNMGLTRGALYSHFKSKDDLFAHAVSHDLTRLEEITELIINRDGPKALRTMIEAHLSENSLTDIENSCAFTSLSSDMNRSKAAHRAIYEDHMDRIYALFAKALHQQFPEDTPEQSYFKAQNLYSGLVGTLSMARTMKDRAKALQILESGRQFLISQFTRSETPRA</sequence>
<evidence type="ECO:0000259" key="5">
    <source>
        <dbReference type="PROSITE" id="PS50977"/>
    </source>
</evidence>
<reference evidence="6 7" key="1">
    <citation type="submission" date="2016-03" db="EMBL/GenBank/DDBJ databases">
        <authorList>
            <person name="Ploux O."/>
        </authorList>
    </citation>
    <scope>NUCLEOTIDE SEQUENCE [LARGE SCALE GENOMIC DNA]</scope>
    <source>
        <strain evidence="6 7">R0</strain>
    </source>
</reference>
<comment type="caution">
    <text evidence="6">The sequence shown here is derived from an EMBL/GenBank/DDBJ whole genome shotgun (WGS) entry which is preliminary data.</text>
</comment>
<dbReference type="InterPro" id="IPR009057">
    <property type="entry name" value="Homeodomain-like_sf"/>
</dbReference>
<keyword evidence="7" id="KW-1185">Reference proteome</keyword>
<evidence type="ECO:0000313" key="6">
    <source>
        <dbReference type="EMBL" id="KYG66467.1"/>
    </source>
</evidence>
<dbReference type="PROSITE" id="PS50977">
    <property type="entry name" value="HTH_TETR_2"/>
    <property type="match status" value="1"/>
</dbReference>
<gene>
    <name evidence="6" type="ORF">AZI86_05320</name>
</gene>
<organism evidence="6 7">
    <name type="scientific">Bdellovibrio bacteriovorus</name>
    <dbReference type="NCBI Taxonomy" id="959"/>
    <lineage>
        <taxon>Bacteria</taxon>
        <taxon>Pseudomonadati</taxon>
        <taxon>Bdellovibrionota</taxon>
        <taxon>Bdellovibrionia</taxon>
        <taxon>Bdellovibrionales</taxon>
        <taxon>Pseudobdellovibrionaceae</taxon>
        <taxon>Bdellovibrio</taxon>
    </lineage>
</organism>
<evidence type="ECO:0000256" key="2">
    <source>
        <dbReference type="ARBA" id="ARBA00023125"/>
    </source>
</evidence>
<dbReference type="AlphaFoldDB" id="A0A150WQ82"/>
<evidence type="ECO:0000256" key="1">
    <source>
        <dbReference type="ARBA" id="ARBA00023015"/>
    </source>
</evidence>
<keyword evidence="1" id="KW-0805">Transcription regulation</keyword>
<protein>
    <recommendedName>
        <fullName evidence="5">HTH tetR-type domain-containing protein</fullName>
    </recommendedName>
</protein>
<keyword evidence="2 4" id="KW-0238">DNA-binding</keyword>
<name>A0A150WQ82_BDEBC</name>
<dbReference type="InterPro" id="IPR001647">
    <property type="entry name" value="HTH_TetR"/>
</dbReference>
<dbReference type="SUPFAM" id="SSF46689">
    <property type="entry name" value="Homeodomain-like"/>
    <property type="match status" value="1"/>
</dbReference>
<keyword evidence="3" id="KW-0804">Transcription</keyword>
<dbReference type="OrthoDB" id="9811084at2"/>
<dbReference type="PRINTS" id="PR00455">
    <property type="entry name" value="HTHTETR"/>
</dbReference>
<feature type="domain" description="HTH tetR-type" evidence="5">
    <location>
        <begin position="9"/>
        <end position="69"/>
    </location>
</feature>
<dbReference type="Proteomes" id="UP000075320">
    <property type="component" value="Unassembled WGS sequence"/>
</dbReference>
<dbReference type="Gene3D" id="1.10.357.10">
    <property type="entry name" value="Tetracycline Repressor, domain 2"/>
    <property type="match status" value="1"/>
</dbReference>
<dbReference type="GO" id="GO:0003677">
    <property type="term" value="F:DNA binding"/>
    <property type="evidence" value="ECO:0007669"/>
    <property type="project" value="UniProtKB-UniRule"/>
</dbReference>
<evidence type="ECO:0000313" key="7">
    <source>
        <dbReference type="Proteomes" id="UP000075320"/>
    </source>
</evidence>
<feature type="DNA-binding region" description="H-T-H motif" evidence="4">
    <location>
        <begin position="32"/>
        <end position="51"/>
    </location>
</feature>
<evidence type="ECO:0000256" key="3">
    <source>
        <dbReference type="ARBA" id="ARBA00023163"/>
    </source>
</evidence>
<proteinExistence type="predicted"/>
<dbReference type="InterPro" id="IPR036271">
    <property type="entry name" value="Tet_transcr_reg_TetR-rel_C_sf"/>
</dbReference>
<dbReference type="RefSeq" id="WP_061834031.1">
    <property type="nucleotide sequence ID" value="NZ_LUKE01000001.1"/>
</dbReference>
<dbReference type="Pfam" id="PF00440">
    <property type="entry name" value="TetR_N"/>
    <property type="match status" value="1"/>
</dbReference>
<evidence type="ECO:0000256" key="4">
    <source>
        <dbReference type="PROSITE-ProRule" id="PRU00335"/>
    </source>
</evidence>
<dbReference type="EMBL" id="LUKE01000001">
    <property type="protein sequence ID" value="KYG66467.1"/>
    <property type="molecule type" value="Genomic_DNA"/>
</dbReference>
<dbReference type="PANTHER" id="PTHR47506">
    <property type="entry name" value="TRANSCRIPTIONAL REGULATORY PROTEIN"/>
    <property type="match status" value="1"/>
</dbReference>
<dbReference type="Gene3D" id="1.10.10.60">
    <property type="entry name" value="Homeodomain-like"/>
    <property type="match status" value="1"/>
</dbReference>